<organism evidence="1 2">
    <name type="scientific">Serratia phage BF</name>
    <dbReference type="NCBI Taxonomy" id="1962671"/>
    <lineage>
        <taxon>Viruses</taxon>
        <taxon>Duplodnaviria</taxon>
        <taxon>Heunggongvirae</taxon>
        <taxon>Uroviricota</taxon>
        <taxon>Caudoviricetes</taxon>
        <taxon>Eneladusvirus</taxon>
        <taxon>Eneladusvirus BF</taxon>
    </lineage>
</organism>
<dbReference type="EMBL" id="KY630187">
    <property type="protein sequence ID" value="AQW88540.1"/>
    <property type="molecule type" value="Genomic_DNA"/>
</dbReference>
<sequence length="82" mass="9497">MENENIFTVYASDAITHIHLIDEIVKNTDVKVLAGNPDGLYFDNPMPSITYSTKLSYEDFKKVLDKSTSLEYHLCIEEDWYC</sequence>
<keyword evidence="2" id="KW-1185">Reference proteome</keyword>
<accession>A0A1S6U9X9</accession>
<evidence type="ECO:0000313" key="1">
    <source>
        <dbReference type="EMBL" id="AQW88540.1"/>
    </source>
</evidence>
<protein>
    <submittedName>
        <fullName evidence="1">Uncharacterized protein</fullName>
    </submittedName>
</protein>
<gene>
    <name evidence="1" type="ORF">BF_0015</name>
</gene>
<evidence type="ECO:0000313" key="2">
    <source>
        <dbReference type="Proteomes" id="UP000221837"/>
    </source>
</evidence>
<reference evidence="1" key="1">
    <citation type="submission" date="2017-02" db="EMBL/GenBank/DDBJ databases">
        <title>Genome sequence of Serratia marcescens phage BF.</title>
        <authorList>
            <person name="Casey E."/>
            <person name="Fitzgerald B."/>
            <person name="Mahony J."/>
            <person name="Lugli G."/>
            <person name="Ventura M."/>
            <person name="van Sinderen D."/>
        </authorList>
    </citation>
    <scope>NUCLEOTIDE SEQUENCE [LARGE SCALE GENOMIC DNA]</scope>
</reference>
<dbReference type="Proteomes" id="UP000221837">
    <property type="component" value="Genome"/>
</dbReference>
<name>A0A1S6U9X9_9CAUD</name>
<proteinExistence type="predicted"/>